<feature type="domain" description="ACB" evidence="3">
    <location>
        <begin position="1"/>
        <end position="86"/>
    </location>
</feature>
<protein>
    <recommendedName>
        <fullName evidence="3">ACB domain-containing protein</fullName>
    </recommendedName>
</protein>
<dbReference type="AlphaFoldDB" id="A0A022RZT6"/>
<gene>
    <name evidence="4" type="ORF">MIMGU_mgv1a022414mg</name>
</gene>
<evidence type="ECO:0000259" key="3">
    <source>
        <dbReference type="PROSITE" id="PS51228"/>
    </source>
</evidence>
<dbReference type="eggNOG" id="KOG0817">
    <property type="taxonomic scope" value="Eukaryota"/>
</dbReference>
<dbReference type="InterPro" id="IPR035984">
    <property type="entry name" value="Acyl-CoA-binding_sf"/>
</dbReference>
<evidence type="ECO:0000313" key="5">
    <source>
        <dbReference type="Proteomes" id="UP000030748"/>
    </source>
</evidence>
<feature type="non-terminal residue" evidence="4">
    <location>
        <position position="1"/>
    </location>
</feature>
<dbReference type="EMBL" id="KI630214">
    <property type="protein sequence ID" value="EYU44470.1"/>
    <property type="molecule type" value="Genomic_DNA"/>
</dbReference>
<dbReference type="InterPro" id="IPR000582">
    <property type="entry name" value="Acyl-CoA-binding_protein"/>
</dbReference>
<dbReference type="PRINTS" id="PR00689">
    <property type="entry name" value="ACOABINDINGP"/>
</dbReference>
<dbReference type="STRING" id="4155.A0A022RZT6"/>
<dbReference type="GO" id="GO:0000062">
    <property type="term" value="F:fatty-acyl-CoA binding"/>
    <property type="evidence" value="ECO:0000318"/>
    <property type="project" value="GO_Central"/>
</dbReference>
<dbReference type="Pfam" id="PF00887">
    <property type="entry name" value="ACBP"/>
    <property type="match status" value="1"/>
</dbReference>
<dbReference type="PANTHER" id="PTHR23310:SF105">
    <property type="entry name" value="ACYL-COA-BINDING DOMAIN-CONTAINING PROTEIN 5"/>
    <property type="match status" value="1"/>
</dbReference>
<dbReference type="InterPro" id="IPR014352">
    <property type="entry name" value="FERM/acyl-CoA-bd_prot_sf"/>
</dbReference>
<dbReference type="SUPFAM" id="SSF47027">
    <property type="entry name" value="Acyl-CoA binding protein"/>
    <property type="match status" value="1"/>
</dbReference>
<dbReference type="Proteomes" id="UP000030748">
    <property type="component" value="Unassembled WGS sequence"/>
</dbReference>
<comment type="similarity">
    <text evidence="1">Belongs to the ACBP family.</text>
</comment>
<keyword evidence="5" id="KW-1185">Reference proteome</keyword>
<sequence length="91" mass="10370">KIFGEAVVFVSCKRNSNQINEDVKLQLYALQKIALQGPCHGSQPMAFKVSARAKWNAWQKLGDMSREIAMEKYVSLLVKAIPGWNVRRKFC</sequence>
<proteinExistence type="inferred from homology"/>
<organism evidence="4 5">
    <name type="scientific">Erythranthe guttata</name>
    <name type="common">Yellow monkey flower</name>
    <name type="synonym">Mimulus guttatus</name>
    <dbReference type="NCBI Taxonomy" id="4155"/>
    <lineage>
        <taxon>Eukaryota</taxon>
        <taxon>Viridiplantae</taxon>
        <taxon>Streptophyta</taxon>
        <taxon>Embryophyta</taxon>
        <taxon>Tracheophyta</taxon>
        <taxon>Spermatophyta</taxon>
        <taxon>Magnoliopsida</taxon>
        <taxon>eudicotyledons</taxon>
        <taxon>Gunneridae</taxon>
        <taxon>Pentapetalae</taxon>
        <taxon>asterids</taxon>
        <taxon>lamiids</taxon>
        <taxon>Lamiales</taxon>
        <taxon>Phrymaceae</taxon>
        <taxon>Erythranthe</taxon>
    </lineage>
</organism>
<evidence type="ECO:0000313" key="4">
    <source>
        <dbReference type="EMBL" id="EYU44470.1"/>
    </source>
</evidence>
<accession>A0A022RZT6</accession>
<evidence type="ECO:0000256" key="2">
    <source>
        <dbReference type="ARBA" id="ARBA00023121"/>
    </source>
</evidence>
<name>A0A022RZT6_ERYGU</name>
<dbReference type="PROSITE" id="PS51228">
    <property type="entry name" value="ACB_2"/>
    <property type="match status" value="1"/>
</dbReference>
<dbReference type="Gene3D" id="1.20.80.10">
    <property type="match status" value="1"/>
</dbReference>
<dbReference type="GO" id="GO:0006631">
    <property type="term" value="P:fatty acid metabolic process"/>
    <property type="evidence" value="ECO:0000318"/>
    <property type="project" value="GO_Central"/>
</dbReference>
<reference evidence="4 5" key="1">
    <citation type="journal article" date="2013" name="Proc. Natl. Acad. Sci. U.S.A.">
        <title>Fine-scale variation in meiotic recombination in Mimulus inferred from population shotgun sequencing.</title>
        <authorList>
            <person name="Hellsten U."/>
            <person name="Wright K.M."/>
            <person name="Jenkins J."/>
            <person name="Shu S."/>
            <person name="Yuan Y."/>
            <person name="Wessler S.R."/>
            <person name="Schmutz J."/>
            <person name="Willis J.H."/>
            <person name="Rokhsar D.S."/>
        </authorList>
    </citation>
    <scope>NUCLEOTIDE SEQUENCE [LARGE SCALE GENOMIC DNA]</scope>
    <source>
        <strain evidence="5">cv. DUN x IM62</strain>
    </source>
</reference>
<dbReference type="PANTHER" id="PTHR23310">
    <property type="entry name" value="ACYL-COA-BINDING PROTEIN, ACBP"/>
    <property type="match status" value="1"/>
</dbReference>
<evidence type="ECO:0000256" key="1">
    <source>
        <dbReference type="ARBA" id="ARBA00005567"/>
    </source>
</evidence>
<keyword evidence="2" id="KW-0446">Lipid-binding</keyword>